<reference evidence="1 2" key="1">
    <citation type="submission" date="2016-11" db="EMBL/GenBank/DDBJ databases">
        <authorList>
            <person name="Jaros S."/>
            <person name="Januszkiewicz K."/>
            <person name="Wedrychowicz H."/>
        </authorList>
    </citation>
    <scope>NUCLEOTIDE SEQUENCE [LARGE SCALE GENOMIC DNA]</scope>
    <source>
        <strain evidence="1 2">DSM 15930</strain>
    </source>
</reference>
<dbReference type="Proteomes" id="UP000184038">
    <property type="component" value="Unassembled WGS sequence"/>
</dbReference>
<dbReference type="InterPro" id="IPR036412">
    <property type="entry name" value="HAD-like_sf"/>
</dbReference>
<keyword evidence="2" id="KW-1185">Reference proteome</keyword>
<dbReference type="RefSeq" id="WP_073288218.1">
    <property type="nucleotide sequence ID" value="NZ_FRCP01000012.1"/>
</dbReference>
<dbReference type="GO" id="GO:0005829">
    <property type="term" value="C:cytosol"/>
    <property type="evidence" value="ECO:0007669"/>
    <property type="project" value="TreeGrafter"/>
</dbReference>
<dbReference type="SFLD" id="SFLDS00003">
    <property type="entry name" value="Haloacid_Dehalogenase"/>
    <property type="match status" value="1"/>
</dbReference>
<dbReference type="SFLD" id="SFLDG01129">
    <property type="entry name" value="C1.5:_HAD__Beta-PGM__Phosphata"/>
    <property type="match status" value="1"/>
</dbReference>
<evidence type="ECO:0000313" key="1">
    <source>
        <dbReference type="EMBL" id="SHM59219.1"/>
    </source>
</evidence>
<dbReference type="Gene3D" id="3.40.50.1000">
    <property type="entry name" value="HAD superfamily/HAD-like"/>
    <property type="match status" value="1"/>
</dbReference>
<dbReference type="AlphaFoldDB" id="A0A1M7K1R2"/>
<sequence>MKDKKYILFDLDGTLTDPKEGITKCFQYALAHCGIDEPDLDKLEVVIGPPLRDSFVEFYGFTKEKAHEAEAKYRERFQTIGMYENFIYEGIASMLQNLRAEGKMLAIASSKPTIFVEKILEHFEIKEYFHHIIGSNLDGTRSDKAEVVDVSISGFGQVDKTDIIMVGDRKFDVIGAHERGIEVIGVTYGYGGEEELVGAGADYVVKTVLELEKLLLNK</sequence>
<dbReference type="EMBL" id="FRCP01000012">
    <property type="protein sequence ID" value="SHM59219.1"/>
    <property type="molecule type" value="Genomic_DNA"/>
</dbReference>
<dbReference type="InterPro" id="IPR023198">
    <property type="entry name" value="PGP-like_dom2"/>
</dbReference>
<dbReference type="FunFam" id="3.40.50.1000:FF:000022">
    <property type="entry name" value="Phosphoglycolate phosphatase"/>
    <property type="match status" value="1"/>
</dbReference>
<dbReference type="InterPro" id="IPR023214">
    <property type="entry name" value="HAD_sf"/>
</dbReference>
<dbReference type="OrthoDB" id="9792518at2"/>
<dbReference type="SFLD" id="SFLDG01135">
    <property type="entry name" value="C1.5.6:_HAD__Beta-PGM__Phospha"/>
    <property type="match status" value="1"/>
</dbReference>
<dbReference type="SUPFAM" id="SSF56784">
    <property type="entry name" value="HAD-like"/>
    <property type="match status" value="1"/>
</dbReference>
<organism evidence="1 2">
    <name type="scientific">Anaerosporobacter mobilis DSM 15930</name>
    <dbReference type="NCBI Taxonomy" id="1120996"/>
    <lineage>
        <taxon>Bacteria</taxon>
        <taxon>Bacillati</taxon>
        <taxon>Bacillota</taxon>
        <taxon>Clostridia</taxon>
        <taxon>Lachnospirales</taxon>
        <taxon>Lachnospiraceae</taxon>
        <taxon>Anaerosporobacter</taxon>
    </lineage>
</organism>
<gene>
    <name evidence="1" type="ORF">SAMN02746066_02552</name>
</gene>
<evidence type="ECO:0000313" key="2">
    <source>
        <dbReference type="Proteomes" id="UP000184038"/>
    </source>
</evidence>
<accession>A0A1M7K1R2</accession>
<dbReference type="InterPro" id="IPR050155">
    <property type="entry name" value="HAD-like_hydrolase_sf"/>
</dbReference>
<dbReference type="GO" id="GO:0004713">
    <property type="term" value="F:protein tyrosine kinase activity"/>
    <property type="evidence" value="ECO:0007669"/>
    <property type="project" value="TreeGrafter"/>
</dbReference>
<proteinExistence type="predicted"/>
<dbReference type="PANTHER" id="PTHR43434">
    <property type="entry name" value="PHOSPHOGLYCOLATE PHOSPHATASE"/>
    <property type="match status" value="1"/>
</dbReference>
<protein>
    <submittedName>
        <fullName evidence="1">Phosphoglycolate phosphatase</fullName>
    </submittedName>
</protein>
<dbReference type="InterPro" id="IPR041492">
    <property type="entry name" value="HAD_2"/>
</dbReference>
<dbReference type="Gene3D" id="1.10.150.240">
    <property type="entry name" value="Putative phosphatase, domain 2"/>
    <property type="match status" value="1"/>
</dbReference>
<dbReference type="STRING" id="1120996.SAMN02746066_02552"/>
<name>A0A1M7K1R2_9FIRM</name>
<dbReference type="Pfam" id="PF13419">
    <property type="entry name" value="HAD_2"/>
    <property type="match status" value="1"/>
</dbReference>
<dbReference type="PANTHER" id="PTHR43434:SF20">
    <property type="entry name" value="5'-NUCLEOTIDASE"/>
    <property type="match status" value="1"/>
</dbReference>